<dbReference type="GO" id="GO:0046872">
    <property type="term" value="F:metal ion binding"/>
    <property type="evidence" value="ECO:0007669"/>
    <property type="project" value="UniProtKB-KW"/>
</dbReference>
<comment type="caution">
    <text evidence="5">The sequence shown here is derived from an EMBL/GenBank/DDBJ whole genome shotgun (WGS) entry which is preliminary data.</text>
</comment>
<protein>
    <recommendedName>
        <fullName evidence="4">DDE Tnp4 domain-containing protein</fullName>
    </recommendedName>
</protein>
<keyword evidence="2" id="KW-0479">Metal-binding</keyword>
<dbReference type="EMBL" id="QXGA01001492">
    <property type="protein sequence ID" value="KAE9117621.1"/>
    <property type="molecule type" value="Genomic_DNA"/>
</dbReference>
<evidence type="ECO:0000313" key="5">
    <source>
        <dbReference type="EMBL" id="KAE9117621.1"/>
    </source>
</evidence>
<evidence type="ECO:0000256" key="1">
    <source>
        <dbReference type="ARBA" id="ARBA00001968"/>
    </source>
</evidence>
<feature type="domain" description="DDE Tnp4" evidence="4">
    <location>
        <begin position="196"/>
        <end position="284"/>
    </location>
</feature>
<comment type="cofactor">
    <cofactor evidence="1">
        <name>a divalent metal cation</name>
        <dbReference type="ChEBI" id="CHEBI:60240"/>
    </cofactor>
</comment>
<evidence type="ECO:0000259" key="4">
    <source>
        <dbReference type="Pfam" id="PF13359"/>
    </source>
</evidence>
<sequence length="359" mass="39968">MASEDTDVLLVLADAFVRQGEALQEARREVFRLLVEEAWKVAMRSRHYLTAQCLDVPCDSAWMVLYRYGCDINFLNATSLTKSSFRQLLRRFASYYYIPRARSRGRPLKLRYHHQVLGLVLCFYVGSMELSSLRMLFAVPPSTLARALRRAEEALSKTLVKYSPARISWPSPSHQVELAKLVEAREPLLKHTFGFIDGKNFKVQQPSNADLQNAMYNGWLHSVFVTGTICFAVDGCIVWCKHNCPGSWNDSDTSRGFRNKLLGPVYCPDSRKNVVSDSAFPCSTTDQPHPNAAQGRRHRAPSPVAAELGEDPPQRHHLCDAGGGVGHGKCSKSIYPAEPPAPVRPGASGASPERHVSLS</sequence>
<gene>
    <name evidence="5" type="ORF">PF006_g18775</name>
</gene>
<dbReference type="Proteomes" id="UP000440732">
    <property type="component" value="Unassembled WGS sequence"/>
</dbReference>
<dbReference type="PANTHER" id="PTHR48471:SF1">
    <property type="entry name" value="DDE TNP4 DOMAIN-CONTAINING PROTEIN"/>
    <property type="match status" value="1"/>
</dbReference>
<dbReference type="PANTHER" id="PTHR48471">
    <property type="entry name" value="DDE TNP4 DOMAIN-CONTAINING PROTEIN"/>
    <property type="match status" value="1"/>
</dbReference>
<feature type="region of interest" description="Disordered" evidence="3">
    <location>
        <begin position="278"/>
        <end position="359"/>
    </location>
</feature>
<dbReference type="AlphaFoldDB" id="A0A6A3ST92"/>
<feature type="compositionally biased region" description="Polar residues" evidence="3">
    <location>
        <begin position="278"/>
        <end position="288"/>
    </location>
</feature>
<dbReference type="Pfam" id="PF13359">
    <property type="entry name" value="DDE_Tnp_4"/>
    <property type="match status" value="1"/>
</dbReference>
<evidence type="ECO:0000256" key="3">
    <source>
        <dbReference type="SAM" id="MobiDB-lite"/>
    </source>
</evidence>
<organism evidence="5 6">
    <name type="scientific">Phytophthora fragariae</name>
    <dbReference type="NCBI Taxonomy" id="53985"/>
    <lineage>
        <taxon>Eukaryota</taxon>
        <taxon>Sar</taxon>
        <taxon>Stramenopiles</taxon>
        <taxon>Oomycota</taxon>
        <taxon>Peronosporomycetes</taxon>
        <taxon>Peronosporales</taxon>
        <taxon>Peronosporaceae</taxon>
        <taxon>Phytophthora</taxon>
    </lineage>
</organism>
<proteinExistence type="predicted"/>
<evidence type="ECO:0000256" key="2">
    <source>
        <dbReference type="ARBA" id="ARBA00022723"/>
    </source>
</evidence>
<accession>A0A6A3ST92</accession>
<dbReference type="InterPro" id="IPR027806">
    <property type="entry name" value="HARBI1_dom"/>
</dbReference>
<reference evidence="5 6" key="1">
    <citation type="submission" date="2018-08" db="EMBL/GenBank/DDBJ databases">
        <title>Genomic investigation of the strawberry pathogen Phytophthora fragariae indicates pathogenicity is determined by transcriptional variation in three key races.</title>
        <authorList>
            <person name="Adams T.M."/>
            <person name="Armitage A.D."/>
            <person name="Sobczyk M.K."/>
            <person name="Bates H.J."/>
            <person name="Dunwell J.M."/>
            <person name="Nellist C.F."/>
            <person name="Harrison R.J."/>
        </authorList>
    </citation>
    <scope>NUCLEOTIDE SEQUENCE [LARGE SCALE GENOMIC DNA]</scope>
    <source>
        <strain evidence="5 6">NOV-5</strain>
    </source>
</reference>
<evidence type="ECO:0000313" key="6">
    <source>
        <dbReference type="Proteomes" id="UP000440732"/>
    </source>
</evidence>
<name>A0A6A3ST92_9STRA</name>